<evidence type="ECO:0000313" key="2">
    <source>
        <dbReference type="EMBL" id="QBQ01674.1"/>
    </source>
</evidence>
<dbReference type="Proteomes" id="UP000831479">
    <property type="component" value="Segment"/>
</dbReference>
<keyword evidence="3" id="KW-1185">Reference proteome</keyword>
<evidence type="ECO:0000313" key="3">
    <source>
        <dbReference type="Proteomes" id="UP000831479"/>
    </source>
</evidence>
<proteinExistence type="predicted"/>
<accession>A0AAF1D2B6</accession>
<gene>
    <name evidence="2" type="ORF">HycuGV_00121</name>
</gene>
<reference evidence="2" key="1">
    <citation type="journal article" date="2019" name="Genomics">
        <title>Genome sequence analysis and organization of the Hyphantria cunea granulovirus (HycuGV-Hc1) from Turkey.</title>
        <authorList>
            <person name="Gencer D."/>
            <person name="Bayramoglu Z."/>
            <person name="Nalcacioglu R."/>
            <person name="Demirbag Z."/>
            <person name="Demir I."/>
        </authorList>
    </citation>
    <scope>NUCLEOTIDE SEQUENCE</scope>
    <source>
        <strain evidence="2">Hc1</strain>
    </source>
</reference>
<organism evidence="2 3">
    <name type="scientific">Hyphantria cunea granulovirus</name>
    <dbReference type="NCBI Taxonomy" id="307448"/>
    <lineage>
        <taxon>Viruses</taxon>
        <taxon>Viruses incertae sedis</taxon>
        <taxon>Naldaviricetes</taxon>
        <taxon>Lefavirales</taxon>
        <taxon>Baculoviridae</taxon>
        <taxon>Betabaculovirus</taxon>
        <taxon>Betabaculovirus hycuneae</taxon>
    </lineage>
</organism>
<name>A0AAF1D2B6_9BBAC</name>
<evidence type="ECO:0000256" key="1">
    <source>
        <dbReference type="SAM" id="MobiDB-lite"/>
    </source>
</evidence>
<sequence length="145" mass="16847">MVSDTLILVMYCTKIKKRYTINISDARLKSDSYKLFIVELQQLLPHFNDVYYLTPFNCVVNDPVYIHSIPHTASIQVLLHLNAPTMEPSQNVQKMSMLTQKMKLELQASVRRGMLTCYETTRTGKYYTPKSNKENVESRSSQHPR</sequence>
<protein>
    <submittedName>
        <fullName evidence="2">Uncharacterized protein</fullName>
    </submittedName>
</protein>
<feature type="region of interest" description="Disordered" evidence="1">
    <location>
        <begin position="126"/>
        <end position="145"/>
    </location>
</feature>
<dbReference type="EMBL" id="MH923363">
    <property type="protein sequence ID" value="QBQ01674.1"/>
    <property type="molecule type" value="Genomic_DNA"/>
</dbReference>